<name>A0A314L258_NICAT</name>
<organism evidence="2 3">
    <name type="scientific">Nicotiana attenuata</name>
    <name type="common">Coyote tobacco</name>
    <dbReference type="NCBI Taxonomy" id="49451"/>
    <lineage>
        <taxon>Eukaryota</taxon>
        <taxon>Viridiplantae</taxon>
        <taxon>Streptophyta</taxon>
        <taxon>Embryophyta</taxon>
        <taxon>Tracheophyta</taxon>
        <taxon>Spermatophyta</taxon>
        <taxon>Magnoliopsida</taxon>
        <taxon>eudicotyledons</taxon>
        <taxon>Gunneridae</taxon>
        <taxon>Pentapetalae</taxon>
        <taxon>asterids</taxon>
        <taxon>lamiids</taxon>
        <taxon>Solanales</taxon>
        <taxon>Solanaceae</taxon>
        <taxon>Nicotianoideae</taxon>
        <taxon>Nicotianeae</taxon>
        <taxon>Nicotiana</taxon>
    </lineage>
</organism>
<evidence type="ECO:0000313" key="3">
    <source>
        <dbReference type="Proteomes" id="UP000187609"/>
    </source>
</evidence>
<comment type="caution">
    <text evidence="2">The sequence shown here is derived from an EMBL/GenBank/DDBJ whole genome shotgun (WGS) entry which is preliminary data.</text>
</comment>
<feature type="transmembrane region" description="Helical" evidence="1">
    <location>
        <begin position="23"/>
        <end position="44"/>
    </location>
</feature>
<dbReference type="Gramene" id="OIT35575">
    <property type="protein sequence ID" value="OIT35575"/>
    <property type="gene ID" value="A4A49_05526"/>
</dbReference>
<evidence type="ECO:0000256" key="1">
    <source>
        <dbReference type="SAM" id="Phobius"/>
    </source>
</evidence>
<reference evidence="2" key="1">
    <citation type="submission" date="2016-11" db="EMBL/GenBank/DDBJ databases">
        <title>The genome of Nicotiana attenuata.</title>
        <authorList>
            <person name="Xu S."/>
            <person name="Brockmoeller T."/>
            <person name="Gaquerel E."/>
            <person name="Navarro A."/>
            <person name="Kuhl H."/>
            <person name="Gase K."/>
            <person name="Ling Z."/>
            <person name="Zhou W."/>
            <person name="Kreitzer C."/>
            <person name="Stanke M."/>
            <person name="Tang H."/>
            <person name="Lyons E."/>
            <person name="Pandey P."/>
            <person name="Pandey S.P."/>
            <person name="Timmermann B."/>
            <person name="Baldwin I.T."/>
        </authorList>
    </citation>
    <scope>NUCLEOTIDE SEQUENCE [LARGE SCALE GENOMIC DNA]</scope>
    <source>
        <strain evidence="2">UT</strain>
    </source>
</reference>
<dbReference type="EMBL" id="MJEQ01000541">
    <property type="protein sequence ID" value="OIT35575.1"/>
    <property type="molecule type" value="Genomic_DNA"/>
</dbReference>
<keyword evidence="3" id="KW-1185">Reference proteome</keyword>
<accession>A0A314L258</accession>
<feature type="transmembrane region" description="Helical" evidence="1">
    <location>
        <begin position="126"/>
        <end position="151"/>
    </location>
</feature>
<gene>
    <name evidence="2" type="ORF">A4A49_05526</name>
</gene>
<feature type="transmembrane region" description="Helical" evidence="1">
    <location>
        <begin position="88"/>
        <end position="105"/>
    </location>
</feature>
<feature type="transmembrane region" description="Helical" evidence="1">
    <location>
        <begin position="65"/>
        <end position="82"/>
    </location>
</feature>
<evidence type="ECO:0000313" key="2">
    <source>
        <dbReference type="EMBL" id="OIT35575.1"/>
    </source>
</evidence>
<dbReference type="AlphaFoldDB" id="A0A314L258"/>
<keyword evidence="1" id="KW-0472">Membrane</keyword>
<keyword evidence="1" id="KW-0812">Transmembrane</keyword>
<dbReference type="Proteomes" id="UP000187609">
    <property type="component" value="Unassembled WGS sequence"/>
</dbReference>
<proteinExistence type="predicted"/>
<sequence length="187" mass="21137">MNTGHQKIWATLAVFLVATDSGYGAWLICTAVSILLAELVLVLLRRCYISYYRVNPIRARRHCNILGPLVALCVAPLFSHLHHKQIHVYVILLVAAMAYFYFYVLQMSRPGPKDFWVLNVLCLRTVNLAYGMAGFGPATCLWVISFTYMAIYQALAPPERDRLAEEGAADDFIQDVDSLLDIMEYLS</sequence>
<keyword evidence="1" id="KW-1133">Transmembrane helix</keyword>
<protein>
    <submittedName>
        <fullName evidence="2">Uncharacterized protein</fullName>
    </submittedName>
</protein>